<gene>
    <name evidence="1" type="ORF">E7Z79_08465</name>
</gene>
<evidence type="ECO:0000313" key="1">
    <source>
        <dbReference type="EMBL" id="MBE6502456.1"/>
    </source>
</evidence>
<dbReference type="Gene3D" id="1.10.10.10">
    <property type="entry name" value="Winged helix-like DNA-binding domain superfamily/Winged helix DNA-binding domain"/>
    <property type="match status" value="1"/>
</dbReference>
<dbReference type="Proteomes" id="UP000783037">
    <property type="component" value="Unassembled WGS sequence"/>
</dbReference>
<organism evidence="1 2">
    <name type="scientific">Methanobrevibacter thaueri</name>
    <dbReference type="NCBI Taxonomy" id="190975"/>
    <lineage>
        <taxon>Archaea</taxon>
        <taxon>Methanobacteriati</taxon>
        <taxon>Methanobacteriota</taxon>
        <taxon>Methanomada group</taxon>
        <taxon>Methanobacteria</taxon>
        <taxon>Methanobacteriales</taxon>
        <taxon>Methanobacteriaceae</taxon>
        <taxon>Methanobrevibacter</taxon>
    </lineage>
</organism>
<sequence>MDDETLKVYAYVNISSYRVRCVKALKGNVKTPSDISRDADIKLNHISKVLHQLNDCGVAVCLNEDAYRGRKYKLTGVGEEIADHLDNVGN</sequence>
<dbReference type="InterPro" id="IPR036388">
    <property type="entry name" value="WH-like_DNA-bd_sf"/>
</dbReference>
<dbReference type="EMBL" id="SUTK01000062">
    <property type="protein sequence ID" value="MBE6502456.1"/>
    <property type="molecule type" value="Genomic_DNA"/>
</dbReference>
<dbReference type="InterPro" id="IPR036390">
    <property type="entry name" value="WH_DNA-bd_sf"/>
</dbReference>
<protein>
    <submittedName>
        <fullName evidence="1">Transcriptional regulator</fullName>
    </submittedName>
</protein>
<name>A0A8T3V9Y0_9EURY</name>
<dbReference type="SUPFAM" id="SSF46785">
    <property type="entry name" value="Winged helix' DNA-binding domain"/>
    <property type="match status" value="1"/>
</dbReference>
<dbReference type="RefSeq" id="WP_303739545.1">
    <property type="nucleotide sequence ID" value="NZ_SUTK01000062.1"/>
</dbReference>
<accession>A0A8T3V9Y0</accession>
<reference evidence="1" key="1">
    <citation type="submission" date="2019-04" db="EMBL/GenBank/DDBJ databases">
        <title>Evolution of Biomass-Degrading Anaerobic Consortia Revealed by Metagenomics.</title>
        <authorList>
            <person name="Peng X."/>
        </authorList>
    </citation>
    <scope>NUCLEOTIDE SEQUENCE</scope>
    <source>
        <strain evidence="1">SIG18</strain>
    </source>
</reference>
<evidence type="ECO:0000313" key="2">
    <source>
        <dbReference type="Proteomes" id="UP000783037"/>
    </source>
</evidence>
<comment type="caution">
    <text evidence="1">The sequence shown here is derived from an EMBL/GenBank/DDBJ whole genome shotgun (WGS) entry which is preliminary data.</text>
</comment>
<proteinExistence type="predicted"/>
<dbReference type="AlphaFoldDB" id="A0A8T3V9Y0"/>